<feature type="signal peptide" evidence="1">
    <location>
        <begin position="1"/>
        <end position="18"/>
    </location>
</feature>
<dbReference type="PROSITE" id="PS51257">
    <property type="entry name" value="PROKAR_LIPOPROTEIN"/>
    <property type="match status" value="1"/>
</dbReference>
<dbReference type="STRING" id="1237149.C900_00899"/>
<keyword evidence="1" id="KW-0732">Signal</keyword>
<dbReference type="RefSeq" id="WP_009578601.1">
    <property type="nucleotide sequence ID" value="NZ_AMZN01000014.1"/>
</dbReference>
<reference evidence="2 3" key="1">
    <citation type="submission" date="2012-12" db="EMBL/GenBank/DDBJ databases">
        <title>Genome assembly of Fulvivirga imtechensis AK7.</title>
        <authorList>
            <person name="Nupur N."/>
            <person name="Khatri I."/>
            <person name="Kumar R."/>
            <person name="Subramanian S."/>
            <person name="Pinnaka A."/>
        </authorList>
    </citation>
    <scope>NUCLEOTIDE SEQUENCE [LARGE SCALE GENOMIC DNA]</scope>
    <source>
        <strain evidence="2 3">AK7</strain>
    </source>
</reference>
<dbReference type="Proteomes" id="UP000011135">
    <property type="component" value="Unassembled WGS sequence"/>
</dbReference>
<evidence type="ECO:0000313" key="3">
    <source>
        <dbReference type="Proteomes" id="UP000011135"/>
    </source>
</evidence>
<feature type="chain" id="PRO_5003993602" evidence="1">
    <location>
        <begin position="19"/>
        <end position="91"/>
    </location>
</feature>
<protein>
    <submittedName>
        <fullName evidence="2">Uncharacterized protein</fullName>
    </submittedName>
</protein>
<dbReference type="AlphaFoldDB" id="L8JXN0"/>
<name>L8JXN0_9BACT</name>
<sequence length="91" mass="9798">MKKILIAMLSLVVLFGCGNDDDSPDNDPAPFLLKPLAGDVPADASAATLYDIKNIAASTYPTGNVKTISCWTYISDPGLLIRPGFLYLRHD</sequence>
<evidence type="ECO:0000256" key="1">
    <source>
        <dbReference type="SAM" id="SignalP"/>
    </source>
</evidence>
<proteinExistence type="predicted"/>
<evidence type="ECO:0000313" key="2">
    <source>
        <dbReference type="EMBL" id="ELR72938.1"/>
    </source>
</evidence>
<accession>L8JXN0</accession>
<dbReference type="OrthoDB" id="1115036at2"/>
<dbReference type="EMBL" id="AMZN01000014">
    <property type="protein sequence ID" value="ELR72938.1"/>
    <property type="molecule type" value="Genomic_DNA"/>
</dbReference>
<organism evidence="2 3">
    <name type="scientific">Fulvivirga imtechensis AK7</name>
    <dbReference type="NCBI Taxonomy" id="1237149"/>
    <lineage>
        <taxon>Bacteria</taxon>
        <taxon>Pseudomonadati</taxon>
        <taxon>Bacteroidota</taxon>
        <taxon>Cytophagia</taxon>
        <taxon>Cytophagales</taxon>
        <taxon>Fulvivirgaceae</taxon>
        <taxon>Fulvivirga</taxon>
    </lineage>
</organism>
<comment type="caution">
    <text evidence="2">The sequence shown here is derived from an EMBL/GenBank/DDBJ whole genome shotgun (WGS) entry which is preliminary data.</text>
</comment>
<gene>
    <name evidence="2" type="ORF">C900_00899</name>
</gene>
<keyword evidence="3" id="KW-1185">Reference proteome</keyword>